<keyword evidence="3" id="KW-1185">Reference proteome</keyword>
<dbReference type="GO" id="GO:0003677">
    <property type="term" value="F:DNA binding"/>
    <property type="evidence" value="ECO:0007669"/>
    <property type="project" value="UniProtKB-KW"/>
</dbReference>
<proteinExistence type="predicted"/>
<feature type="non-terminal residue" evidence="2">
    <location>
        <position position="1"/>
    </location>
</feature>
<evidence type="ECO:0000313" key="2">
    <source>
        <dbReference type="EMBL" id="KAK2549651.1"/>
    </source>
</evidence>
<accession>A0AAD9PVI2</accession>
<dbReference type="InterPro" id="IPR010998">
    <property type="entry name" value="Integrase_recombinase_N"/>
</dbReference>
<protein>
    <submittedName>
        <fullName evidence="2">Uncharacterized protein</fullName>
    </submittedName>
</protein>
<dbReference type="Proteomes" id="UP001249851">
    <property type="component" value="Unassembled WGS sequence"/>
</dbReference>
<dbReference type="InterPro" id="IPR052055">
    <property type="entry name" value="Hepadnavirus_pol/RT"/>
</dbReference>
<dbReference type="EMBL" id="JARQWQ010000122">
    <property type="protein sequence ID" value="KAK2549651.1"/>
    <property type="molecule type" value="Genomic_DNA"/>
</dbReference>
<gene>
    <name evidence="2" type="ORF">P5673_029768</name>
</gene>
<dbReference type="SUPFAM" id="SSF47823">
    <property type="entry name" value="lambda integrase-like, N-terminal domain"/>
    <property type="match status" value="1"/>
</dbReference>
<keyword evidence="1" id="KW-0238">DNA-binding</keyword>
<evidence type="ECO:0000256" key="1">
    <source>
        <dbReference type="ARBA" id="ARBA00023125"/>
    </source>
</evidence>
<sequence length="399" mass="44672">MREIKKLKHSDPKKFKRKANEDQYKFNLKLGESLVNARSAAQNSQLEKVKSELDEGVILNTIDGSIKATDERIATLSRDFENLSTGQNPTRVHVKRVASVAGQIISLSSCVGPVARIMTRVLFSVISSAVSWDCEVLLTQDAISEIDFWRHNVHALTGKVYWGVKSFPAKITFSDASDSACGAFVQLQPGVELVSHQNWSIAETTRSSTWRELKAKLFCAPFVSSDVFCSGFWRDQVTPENSFVQGLTDRLKTTVLSSKAYSTSSQYHRAFRKWKEFAVCKLNETGFPADPFHVALYLQHLLEQAQSPSVIDSAFYGIKWAHDMAGLPFPTDNSVVENVRSAAKRILGTAAVNRKEPISSDLIREIVSQANLDNPVDLRNITMYVLCFTGFFRFDDISR</sequence>
<comment type="caution">
    <text evidence="2">The sequence shown here is derived from an EMBL/GenBank/DDBJ whole genome shotgun (WGS) entry which is preliminary data.</text>
</comment>
<reference evidence="2" key="2">
    <citation type="journal article" date="2023" name="Science">
        <title>Genomic signatures of disease resistance in endangered staghorn corals.</title>
        <authorList>
            <person name="Vollmer S.V."/>
            <person name="Selwyn J.D."/>
            <person name="Despard B.A."/>
            <person name="Roesel C.L."/>
        </authorList>
    </citation>
    <scope>NUCLEOTIDE SEQUENCE</scope>
    <source>
        <strain evidence="2">K2</strain>
    </source>
</reference>
<reference evidence="2" key="1">
    <citation type="journal article" date="2023" name="G3 (Bethesda)">
        <title>Whole genome assembly and annotation of the endangered Caribbean coral Acropora cervicornis.</title>
        <authorList>
            <person name="Selwyn J.D."/>
            <person name="Vollmer S.V."/>
        </authorList>
    </citation>
    <scope>NUCLEOTIDE SEQUENCE</scope>
    <source>
        <strain evidence="2">K2</strain>
    </source>
</reference>
<organism evidence="2 3">
    <name type="scientific">Acropora cervicornis</name>
    <name type="common">Staghorn coral</name>
    <dbReference type="NCBI Taxonomy" id="6130"/>
    <lineage>
        <taxon>Eukaryota</taxon>
        <taxon>Metazoa</taxon>
        <taxon>Cnidaria</taxon>
        <taxon>Anthozoa</taxon>
        <taxon>Hexacorallia</taxon>
        <taxon>Scleractinia</taxon>
        <taxon>Astrocoeniina</taxon>
        <taxon>Acroporidae</taxon>
        <taxon>Acropora</taxon>
    </lineage>
</organism>
<dbReference type="AlphaFoldDB" id="A0AAD9PVI2"/>
<dbReference type="Gene3D" id="1.10.150.130">
    <property type="match status" value="1"/>
</dbReference>
<dbReference type="PANTHER" id="PTHR33050">
    <property type="entry name" value="REVERSE TRANSCRIPTASE DOMAIN-CONTAINING PROTEIN"/>
    <property type="match status" value="1"/>
</dbReference>
<name>A0AAD9PVI2_ACRCE</name>
<dbReference type="PANTHER" id="PTHR33050:SF7">
    <property type="entry name" value="RIBONUCLEASE H"/>
    <property type="match status" value="1"/>
</dbReference>
<evidence type="ECO:0000313" key="3">
    <source>
        <dbReference type="Proteomes" id="UP001249851"/>
    </source>
</evidence>